<dbReference type="GO" id="GO:0003677">
    <property type="term" value="F:DNA binding"/>
    <property type="evidence" value="ECO:0007669"/>
    <property type="project" value="UniProtKB-KW"/>
</dbReference>
<dbReference type="CDD" id="cd06170">
    <property type="entry name" value="LuxR_C_like"/>
    <property type="match status" value="1"/>
</dbReference>
<dbReference type="SMART" id="SM00421">
    <property type="entry name" value="HTH_LUXR"/>
    <property type="match status" value="1"/>
</dbReference>
<keyword evidence="3" id="KW-0804">Transcription</keyword>
<evidence type="ECO:0000256" key="2">
    <source>
        <dbReference type="ARBA" id="ARBA00023125"/>
    </source>
</evidence>
<dbReference type="SUPFAM" id="SSF52540">
    <property type="entry name" value="P-loop containing nucleoside triphosphate hydrolases"/>
    <property type="match status" value="1"/>
</dbReference>
<dbReference type="RefSeq" id="WP_149654364.1">
    <property type="nucleotide sequence ID" value="NZ_VTZN01000072.1"/>
</dbReference>
<organism evidence="6 7">
    <name type="scientific">Mycobacterium simiae</name>
    <name type="common">Mycobacterium habana</name>
    <dbReference type="NCBI Taxonomy" id="1784"/>
    <lineage>
        <taxon>Bacteria</taxon>
        <taxon>Bacillati</taxon>
        <taxon>Actinomycetota</taxon>
        <taxon>Actinomycetes</taxon>
        <taxon>Mycobacteriales</taxon>
        <taxon>Mycobacteriaceae</taxon>
        <taxon>Mycobacterium</taxon>
        <taxon>Mycobacterium simiae complex</taxon>
    </lineage>
</organism>
<dbReference type="GO" id="GO:0006355">
    <property type="term" value="P:regulation of DNA-templated transcription"/>
    <property type="evidence" value="ECO:0007669"/>
    <property type="project" value="InterPro"/>
</dbReference>
<dbReference type="PROSITE" id="PS50043">
    <property type="entry name" value="HTH_LUXR_2"/>
    <property type="match status" value="1"/>
</dbReference>
<dbReference type="EMBL" id="VTZN01000072">
    <property type="protein sequence ID" value="KAA1249818.1"/>
    <property type="molecule type" value="Genomic_DNA"/>
</dbReference>
<evidence type="ECO:0000256" key="1">
    <source>
        <dbReference type="ARBA" id="ARBA00023015"/>
    </source>
</evidence>
<evidence type="ECO:0000259" key="5">
    <source>
        <dbReference type="PROSITE" id="PS50043"/>
    </source>
</evidence>
<evidence type="ECO:0000256" key="4">
    <source>
        <dbReference type="SAM" id="MobiDB-lite"/>
    </source>
</evidence>
<dbReference type="PRINTS" id="PR00038">
    <property type="entry name" value="HTHLUXR"/>
</dbReference>
<comment type="caution">
    <text evidence="6">The sequence shown here is derived from an EMBL/GenBank/DDBJ whole genome shotgun (WGS) entry which is preliminary data.</text>
</comment>
<feature type="region of interest" description="Disordered" evidence="4">
    <location>
        <begin position="768"/>
        <end position="792"/>
    </location>
</feature>
<reference evidence="6 7" key="1">
    <citation type="submission" date="2019-09" db="EMBL/GenBank/DDBJ databases">
        <title>Report of infection by Mycobacterium simiae a patient suffering from pulmonary tuberculosis.</title>
        <authorList>
            <person name="Mohanty P.S."/>
            <person name="Bansal A.K."/>
            <person name="Singh H."/>
            <person name="Sharma S."/>
            <person name="Patil S.A."/>
            <person name="Upadhaya P."/>
            <person name="Singh P.K."/>
            <person name="Kumar D."/>
            <person name="Kumar S."/>
            <person name="Singh R.K."/>
            <person name="Chaudhary B."/>
        </authorList>
    </citation>
    <scope>NUCLEOTIDE SEQUENCE [LARGE SCALE GENOMIC DNA]</scope>
    <source>
        <strain evidence="6 7">JAL-560-SIM</strain>
    </source>
</reference>
<accession>A0A5B1BM41</accession>
<feature type="compositionally biased region" description="Low complexity" evidence="4">
    <location>
        <begin position="768"/>
        <end position="781"/>
    </location>
</feature>
<dbReference type="PANTHER" id="PTHR44688">
    <property type="entry name" value="DNA-BINDING TRANSCRIPTIONAL ACTIVATOR DEVR_DOSR"/>
    <property type="match status" value="1"/>
</dbReference>
<evidence type="ECO:0000313" key="6">
    <source>
        <dbReference type="EMBL" id="KAA1249818.1"/>
    </source>
</evidence>
<protein>
    <submittedName>
        <fullName evidence="6">LuxR family transcriptional regulator</fullName>
    </submittedName>
</protein>
<keyword evidence="1" id="KW-0805">Transcription regulation</keyword>
<dbReference type="AlphaFoldDB" id="A0A5B1BM41"/>
<dbReference type="PROSITE" id="PS00622">
    <property type="entry name" value="HTH_LUXR_1"/>
    <property type="match status" value="1"/>
</dbReference>
<evidence type="ECO:0000313" key="7">
    <source>
        <dbReference type="Proteomes" id="UP000324701"/>
    </source>
</evidence>
<dbReference type="InterPro" id="IPR027417">
    <property type="entry name" value="P-loop_NTPase"/>
</dbReference>
<dbReference type="NCBIfam" id="NF038181">
    <property type="entry name" value="reg_ATPase_IniR"/>
    <property type="match status" value="1"/>
</dbReference>
<feature type="domain" description="HTH luxR-type" evidence="5">
    <location>
        <begin position="784"/>
        <end position="849"/>
    </location>
</feature>
<keyword evidence="7" id="KW-1185">Reference proteome</keyword>
<dbReference type="InterPro" id="IPR016032">
    <property type="entry name" value="Sig_transdc_resp-reg_C-effctor"/>
</dbReference>
<dbReference type="SUPFAM" id="SSF46894">
    <property type="entry name" value="C-terminal effector domain of the bipartite response regulators"/>
    <property type="match status" value="1"/>
</dbReference>
<dbReference type="OrthoDB" id="4811808at2"/>
<name>A0A5B1BM41_MYCSI</name>
<dbReference type="InterPro" id="IPR036388">
    <property type="entry name" value="WH-like_DNA-bd_sf"/>
</dbReference>
<proteinExistence type="predicted"/>
<dbReference type="Pfam" id="PF00196">
    <property type="entry name" value="GerE"/>
    <property type="match status" value="1"/>
</dbReference>
<dbReference type="Gene3D" id="1.10.10.10">
    <property type="entry name" value="Winged helix-like DNA-binding domain superfamily/Winged helix DNA-binding domain"/>
    <property type="match status" value="1"/>
</dbReference>
<evidence type="ECO:0000256" key="3">
    <source>
        <dbReference type="ARBA" id="ARBA00023163"/>
    </source>
</evidence>
<dbReference type="Proteomes" id="UP000324701">
    <property type="component" value="Unassembled WGS sequence"/>
</dbReference>
<keyword evidence="2" id="KW-0238">DNA-binding</keyword>
<sequence>MLSGDAEAVFGAQPAHPVTPLGGATLGDYRGYGAGNGYGEEFALDSPNVTPQPHPTEVSTAARRVLDELANAATTPVRALICGGIGTGKTTLLAAARDTLRGAGLTVLTNPAQRDELPGAALVVDDAQLLTDPELLRLAKWVADPRATVVVAAEVHQHRPALRALMTAIEQSRPRISLGPLPVADHLRDCTAGVPLLVRAVSDTAHPPARAAKLALTERLRRLDEPTLDALLVMSLSQELGITDVAAALGFSTADARQSVDRAHASGLVDAAHPQAFLRSVHDAVAQIVGNARHHQIETALLRSQLEIPPVSQDLALRLAEHGLRDDRLAGVLAEHAAATRADAARSARLYRAAVNAGATGLIWRLADALARTADCAGAAALADNLLNSADPAERAAAVRIAASIASHDGNAGQAVELCGWLGPYPDAVVGAAAAVALLATGDLTAARAALRLKAAGPPTTAARVSRGLAAGLLLTMDQPYPAAMAQLGQAMTAELSLSEVLPDSPAALVTLAAIHGGDPVRARSVIGRTARADEDAFFHGRHLLLSGWIKMQDGQLSSAATDATAAGAELHRRDALWAAALHTAIARRTGDTGALQQHWHTALDVLAEYSVDLFALLPLGELWIAAARMRRVDRLQHPLDQAFALLNSLGNPPLWSNSLHWAGVHAGILANSPESVAPHGQALSAAAAHSTFARTLSGAGRTWLRVLADQVDADEVSAAARSLSQVGLTWDATRLAGQAALQAPDARISGAMLQLARDLKLATNVDGTPDADAAAGATPGPRHPPAGTSLSDREREVAALLLLGMPYRDIGAQLFISAKTVEHHVARIRRRLGAGSRSEMLSILRALLAAPGPAS</sequence>
<dbReference type="InterPro" id="IPR000792">
    <property type="entry name" value="Tscrpt_reg_LuxR_C"/>
</dbReference>
<gene>
    <name evidence="6" type="ORF">F0Q45_13160</name>
</gene>
<dbReference type="PANTHER" id="PTHR44688:SF16">
    <property type="entry name" value="DNA-BINDING TRANSCRIPTIONAL ACTIVATOR DEVR_DOSR"/>
    <property type="match status" value="1"/>
</dbReference>